<reference evidence="8 9" key="1">
    <citation type="submission" date="2020-10" db="EMBL/GenBank/DDBJ databases">
        <title>Phylogeny of dyella-like bacteria.</title>
        <authorList>
            <person name="Fu J."/>
        </authorList>
    </citation>
    <scope>NUCLEOTIDE SEQUENCE [LARGE SCALE GENOMIC DNA]</scope>
    <source>
        <strain evidence="8 9">BB4</strain>
    </source>
</reference>
<name>A0ABW8K2W9_9GAMM</name>
<dbReference type="CDD" id="cd17388">
    <property type="entry name" value="MFS_TetA"/>
    <property type="match status" value="1"/>
</dbReference>
<feature type="transmembrane region" description="Helical" evidence="6">
    <location>
        <begin position="383"/>
        <end position="405"/>
    </location>
</feature>
<evidence type="ECO:0000256" key="4">
    <source>
        <dbReference type="ARBA" id="ARBA00022989"/>
    </source>
</evidence>
<feature type="transmembrane region" description="Helical" evidence="6">
    <location>
        <begin position="317"/>
        <end position="338"/>
    </location>
</feature>
<dbReference type="PANTHER" id="PTHR23504:SF15">
    <property type="entry name" value="MAJOR FACILITATOR SUPERFAMILY (MFS) PROFILE DOMAIN-CONTAINING PROTEIN"/>
    <property type="match status" value="1"/>
</dbReference>
<dbReference type="RefSeq" id="WP_379985329.1">
    <property type="nucleotide sequence ID" value="NZ_JADIKD010000009.1"/>
</dbReference>
<dbReference type="Proteomes" id="UP001620408">
    <property type="component" value="Unassembled WGS sequence"/>
</dbReference>
<organism evidence="8 9">
    <name type="scientific">Dyella koreensis</name>
    <dbReference type="NCBI Taxonomy" id="311235"/>
    <lineage>
        <taxon>Bacteria</taxon>
        <taxon>Pseudomonadati</taxon>
        <taxon>Pseudomonadota</taxon>
        <taxon>Gammaproteobacteria</taxon>
        <taxon>Lysobacterales</taxon>
        <taxon>Rhodanobacteraceae</taxon>
        <taxon>Dyella</taxon>
    </lineage>
</organism>
<keyword evidence="4 6" id="KW-1133">Transmembrane helix</keyword>
<feature type="transmembrane region" description="Helical" evidence="6">
    <location>
        <begin position="293"/>
        <end position="311"/>
    </location>
</feature>
<evidence type="ECO:0000259" key="7">
    <source>
        <dbReference type="PROSITE" id="PS50850"/>
    </source>
</evidence>
<keyword evidence="3 6" id="KW-0812">Transmembrane</keyword>
<dbReference type="SUPFAM" id="SSF103473">
    <property type="entry name" value="MFS general substrate transporter"/>
    <property type="match status" value="1"/>
</dbReference>
<protein>
    <submittedName>
        <fullName evidence="8">TCR/Tet family MFS transporter</fullName>
    </submittedName>
</protein>
<keyword evidence="2" id="KW-0813">Transport</keyword>
<dbReference type="PRINTS" id="PR01035">
    <property type="entry name" value="TCRTETA"/>
</dbReference>
<feature type="transmembrane region" description="Helical" evidence="6">
    <location>
        <begin position="262"/>
        <end position="281"/>
    </location>
</feature>
<gene>
    <name evidence="8" type="ORF">ISS97_08170</name>
</gene>
<dbReference type="Gene3D" id="1.20.1250.20">
    <property type="entry name" value="MFS general substrate transporter like domains"/>
    <property type="match status" value="1"/>
</dbReference>
<evidence type="ECO:0000256" key="6">
    <source>
        <dbReference type="SAM" id="Phobius"/>
    </source>
</evidence>
<evidence type="ECO:0000256" key="3">
    <source>
        <dbReference type="ARBA" id="ARBA00022692"/>
    </source>
</evidence>
<dbReference type="PANTHER" id="PTHR23504">
    <property type="entry name" value="MAJOR FACILITATOR SUPERFAMILY DOMAIN-CONTAINING PROTEIN 10"/>
    <property type="match status" value="1"/>
</dbReference>
<feature type="transmembrane region" description="Helical" evidence="6">
    <location>
        <begin position="54"/>
        <end position="74"/>
    </location>
</feature>
<feature type="transmembrane region" description="Helical" evidence="6">
    <location>
        <begin position="16"/>
        <end position="42"/>
    </location>
</feature>
<dbReference type="InterPro" id="IPR020846">
    <property type="entry name" value="MFS_dom"/>
</dbReference>
<sequence>MEQPVTHVAEPRRRAAVAFIFVTVLLDMLAFGIVIPVLPHLIEQLAGGGIANAAWWVGIFSTVFAIVQFAFSPVQGALSDRFGRRPVILISNLGLAVDFIVLAVAPTLWLLFVARIVLGMTAASFTTANAYIADITPKEKRAAAFGMLGGAFGLGFIIGPGLGGLLGDISLRLPFWAAAGLAACNFLYGLFVLPESLPKERRTPRFELHSAHPLGALKLLRRYPLVLGLAVVMFLVYLAHYVLQTTFVLYADYRYGWGPRAVGFVLMLVGACDGSVQAFLTGRLTPRYGERRVLVAGMLCGIGAFLLMGLANTGWMFLLGIPLMALWGLSGPPIQAIMTHQVDPTEQGRLQGAIASLGSFAGIFGPYLFAQIFAFSISPTSPLHLPGLAFVVSAVLLLIGTVIAARITRRTADLATHKGEEPEPCAAAVPGDLSPIAVTRPVDPTPINPTEPSS</sequence>
<evidence type="ECO:0000313" key="8">
    <source>
        <dbReference type="EMBL" id="MFK2917236.1"/>
    </source>
</evidence>
<feature type="transmembrane region" description="Helical" evidence="6">
    <location>
        <begin position="144"/>
        <end position="167"/>
    </location>
</feature>
<dbReference type="InterPro" id="IPR011701">
    <property type="entry name" value="MFS"/>
</dbReference>
<feature type="domain" description="Major facilitator superfamily (MFS) profile" evidence="7">
    <location>
        <begin position="16"/>
        <end position="412"/>
    </location>
</feature>
<dbReference type="InterPro" id="IPR036259">
    <property type="entry name" value="MFS_trans_sf"/>
</dbReference>
<keyword evidence="5 6" id="KW-0472">Membrane</keyword>
<comment type="caution">
    <text evidence="8">The sequence shown here is derived from an EMBL/GenBank/DDBJ whole genome shotgun (WGS) entry which is preliminary data.</text>
</comment>
<keyword evidence="9" id="KW-1185">Reference proteome</keyword>
<dbReference type="EMBL" id="JADIKD010000009">
    <property type="protein sequence ID" value="MFK2917236.1"/>
    <property type="molecule type" value="Genomic_DNA"/>
</dbReference>
<dbReference type="Pfam" id="PF07690">
    <property type="entry name" value="MFS_1"/>
    <property type="match status" value="1"/>
</dbReference>
<feature type="transmembrane region" description="Helical" evidence="6">
    <location>
        <begin position="223"/>
        <end position="242"/>
    </location>
</feature>
<dbReference type="InterPro" id="IPR001958">
    <property type="entry name" value="Tet-R_TetA/multi-R_MdtG-like"/>
</dbReference>
<feature type="transmembrane region" description="Helical" evidence="6">
    <location>
        <begin position="111"/>
        <end position="132"/>
    </location>
</feature>
<comment type="subcellular location">
    <subcellularLocation>
        <location evidence="1">Membrane</location>
        <topology evidence="1">Multi-pass membrane protein</topology>
    </subcellularLocation>
</comment>
<feature type="transmembrane region" description="Helical" evidence="6">
    <location>
        <begin position="350"/>
        <end position="377"/>
    </location>
</feature>
<evidence type="ECO:0000313" key="9">
    <source>
        <dbReference type="Proteomes" id="UP001620408"/>
    </source>
</evidence>
<proteinExistence type="predicted"/>
<evidence type="ECO:0000256" key="1">
    <source>
        <dbReference type="ARBA" id="ARBA00004141"/>
    </source>
</evidence>
<feature type="transmembrane region" description="Helical" evidence="6">
    <location>
        <begin position="86"/>
        <end position="105"/>
    </location>
</feature>
<evidence type="ECO:0000256" key="2">
    <source>
        <dbReference type="ARBA" id="ARBA00022448"/>
    </source>
</evidence>
<feature type="transmembrane region" description="Helical" evidence="6">
    <location>
        <begin position="173"/>
        <end position="193"/>
    </location>
</feature>
<dbReference type="PROSITE" id="PS50850">
    <property type="entry name" value="MFS"/>
    <property type="match status" value="1"/>
</dbReference>
<accession>A0ABW8K2W9</accession>
<evidence type="ECO:0000256" key="5">
    <source>
        <dbReference type="ARBA" id="ARBA00023136"/>
    </source>
</evidence>